<dbReference type="SUPFAM" id="SSF51735">
    <property type="entry name" value="NAD(P)-binding Rossmann-fold domains"/>
    <property type="match status" value="1"/>
</dbReference>
<dbReference type="EMBL" id="JASJQH010007565">
    <property type="protein sequence ID" value="KAK9704357.1"/>
    <property type="molecule type" value="Genomic_DNA"/>
</dbReference>
<comment type="caution">
    <text evidence="2">The sequence shown here is derived from an EMBL/GenBank/DDBJ whole genome shotgun (WGS) entry which is preliminary data.</text>
</comment>
<dbReference type="Pfam" id="PF01370">
    <property type="entry name" value="Epimerase"/>
    <property type="match status" value="1"/>
</dbReference>
<dbReference type="InterPro" id="IPR051207">
    <property type="entry name" value="ComplexI_NDUFA9_subunit"/>
</dbReference>
<evidence type="ECO:0000313" key="2">
    <source>
        <dbReference type="EMBL" id="KAK9704357.1"/>
    </source>
</evidence>
<dbReference type="InterPro" id="IPR001509">
    <property type="entry name" value="Epimerase_deHydtase"/>
</dbReference>
<dbReference type="PANTHER" id="PTHR12126">
    <property type="entry name" value="NADH-UBIQUINONE OXIDOREDUCTASE 39 KDA SUBUNIT-RELATED"/>
    <property type="match status" value="1"/>
</dbReference>
<name>A0ABR2VVX6_9FUNG</name>
<dbReference type="Proteomes" id="UP001479436">
    <property type="component" value="Unassembled WGS sequence"/>
</dbReference>
<dbReference type="PANTHER" id="PTHR12126:SF16">
    <property type="entry name" value="MIOREX COMPLEX COMPONENT 2"/>
    <property type="match status" value="1"/>
</dbReference>
<accession>A0ABR2VVX6</accession>
<keyword evidence="3" id="KW-1185">Reference proteome</keyword>
<evidence type="ECO:0000259" key="1">
    <source>
        <dbReference type="Pfam" id="PF01370"/>
    </source>
</evidence>
<protein>
    <recommendedName>
        <fullName evidence="1">NAD-dependent epimerase/dehydratase domain-containing protein</fullName>
    </recommendedName>
</protein>
<reference evidence="2 3" key="1">
    <citation type="submission" date="2023-04" db="EMBL/GenBank/DDBJ databases">
        <title>Genome of Basidiobolus ranarum AG-B5.</title>
        <authorList>
            <person name="Stajich J.E."/>
            <person name="Carter-House D."/>
            <person name="Gryganskyi A."/>
        </authorList>
    </citation>
    <scope>NUCLEOTIDE SEQUENCE [LARGE SCALE GENOMIC DNA]</scope>
    <source>
        <strain evidence="2 3">AG-B5</strain>
    </source>
</reference>
<feature type="domain" description="NAD-dependent epimerase/dehydratase" evidence="1">
    <location>
        <begin position="10"/>
        <end position="85"/>
    </location>
</feature>
<dbReference type="Gene3D" id="3.40.50.720">
    <property type="entry name" value="NAD(P)-binding Rossmann-like Domain"/>
    <property type="match status" value="1"/>
</dbReference>
<dbReference type="InterPro" id="IPR036291">
    <property type="entry name" value="NAD(P)-bd_dom_sf"/>
</dbReference>
<sequence length="283" mass="31450">MINQSAKKLLVVGGTGFLGLNICRSAALRGWNVISLSRNGKFKQEEEGSLPEWVHKVNWAQGDSLQPDTYRELLKECTSVVHTVGILMENNYKEVVNSSNPVSSLMKNLLPCSKQDSNPFKRSNISNTTPEKITTNTYERMNRDTAVMVANEASKFPNIQCFAYISAADVFPFIDKRYISTKRDAEAEIQSHKEFRSIILRPGFMYSDTRPFTLPFAGALGLFGQVTKNLNENLDYGLVTSHVKKLGTGPLRVETVSEAVISALEKSDVKGVLNVPDILNLAK</sequence>
<proteinExistence type="predicted"/>
<evidence type="ECO:0000313" key="3">
    <source>
        <dbReference type="Proteomes" id="UP001479436"/>
    </source>
</evidence>
<organism evidence="2 3">
    <name type="scientific">Basidiobolus ranarum</name>
    <dbReference type="NCBI Taxonomy" id="34480"/>
    <lineage>
        <taxon>Eukaryota</taxon>
        <taxon>Fungi</taxon>
        <taxon>Fungi incertae sedis</taxon>
        <taxon>Zoopagomycota</taxon>
        <taxon>Entomophthoromycotina</taxon>
        <taxon>Basidiobolomycetes</taxon>
        <taxon>Basidiobolales</taxon>
        <taxon>Basidiobolaceae</taxon>
        <taxon>Basidiobolus</taxon>
    </lineage>
</organism>
<gene>
    <name evidence="2" type="ORF">K7432_010242</name>
</gene>